<dbReference type="OrthoDB" id="6372431at2759"/>
<feature type="compositionally biased region" description="Polar residues" evidence="6">
    <location>
        <begin position="716"/>
        <end position="737"/>
    </location>
</feature>
<dbReference type="Pfam" id="PF01150">
    <property type="entry name" value="GDA1_CD39"/>
    <property type="match status" value="1"/>
</dbReference>
<feature type="transmembrane region" description="Helical" evidence="7">
    <location>
        <begin position="582"/>
        <end position="602"/>
    </location>
</feature>
<evidence type="ECO:0000256" key="1">
    <source>
        <dbReference type="ARBA" id="ARBA00009283"/>
    </source>
</evidence>
<organism evidence="8 9">
    <name type="scientific">Tulasnella calospora MUT 4182</name>
    <dbReference type="NCBI Taxonomy" id="1051891"/>
    <lineage>
        <taxon>Eukaryota</taxon>
        <taxon>Fungi</taxon>
        <taxon>Dikarya</taxon>
        <taxon>Basidiomycota</taxon>
        <taxon>Agaricomycotina</taxon>
        <taxon>Agaricomycetes</taxon>
        <taxon>Cantharellales</taxon>
        <taxon>Tulasnellaceae</taxon>
        <taxon>Tulasnella</taxon>
    </lineage>
</organism>
<evidence type="ECO:0000313" key="9">
    <source>
        <dbReference type="Proteomes" id="UP000054248"/>
    </source>
</evidence>
<dbReference type="GO" id="GO:0005794">
    <property type="term" value="C:Golgi apparatus"/>
    <property type="evidence" value="ECO:0007669"/>
    <property type="project" value="TreeGrafter"/>
</dbReference>
<keyword evidence="2 5" id="KW-0378">Hydrolase</keyword>
<dbReference type="PANTHER" id="PTHR11782:SF121">
    <property type="entry name" value="NUCLEOSIDE-DIPHOSPHATASE MIG-23"/>
    <property type="match status" value="1"/>
</dbReference>
<dbReference type="STRING" id="1051891.A0A0C3QMS4"/>
<dbReference type="Gene3D" id="3.30.420.40">
    <property type="match status" value="1"/>
</dbReference>
<dbReference type="GO" id="GO:0004382">
    <property type="term" value="F:GDP phosphatase activity"/>
    <property type="evidence" value="ECO:0007669"/>
    <property type="project" value="TreeGrafter"/>
</dbReference>
<evidence type="ECO:0000313" key="8">
    <source>
        <dbReference type="EMBL" id="KIO34320.1"/>
    </source>
</evidence>
<dbReference type="GO" id="GO:0006256">
    <property type="term" value="P:UDP catabolic process"/>
    <property type="evidence" value="ECO:0007669"/>
    <property type="project" value="TreeGrafter"/>
</dbReference>
<reference evidence="9" key="2">
    <citation type="submission" date="2015-01" db="EMBL/GenBank/DDBJ databases">
        <title>Evolutionary Origins and Diversification of the Mycorrhizal Mutualists.</title>
        <authorList>
            <consortium name="DOE Joint Genome Institute"/>
            <consortium name="Mycorrhizal Genomics Consortium"/>
            <person name="Kohler A."/>
            <person name="Kuo A."/>
            <person name="Nagy L.G."/>
            <person name="Floudas D."/>
            <person name="Copeland A."/>
            <person name="Barry K.W."/>
            <person name="Cichocki N."/>
            <person name="Veneault-Fourrey C."/>
            <person name="LaButti K."/>
            <person name="Lindquist E.A."/>
            <person name="Lipzen A."/>
            <person name="Lundell T."/>
            <person name="Morin E."/>
            <person name="Murat C."/>
            <person name="Riley R."/>
            <person name="Ohm R."/>
            <person name="Sun H."/>
            <person name="Tunlid A."/>
            <person name="Henrissat B."/>
            <person name="Grigoriev I.V."/>
            <person name="Hibbett D.S."/>
            <person name="Martin F."/>
        </authorList>
    </citation>
    <scope>NUCLEOTIDE SEQUENCE [LARGE SCALE GENOMIC DNA]</scope>
    <source>
        <strain evidence="9">MUT 4182</strain>
    </source>
</reference>
<keyword evidence="7" id="KW-0472">Membrane</keyword>
<dbReference type="GO" id="GO:0046036">
    <property type="term" value="P:CTP metabolic process"/>
    <property type="evidence" value="ECO:0007669"/>
    <property type="project" value="TreeGrafter"/>
</dbReference>
<evidence type="ECO:0000256" key="2">
    <source>
        <dbReference type="ARBA" id="ARBA00022801"/>
    </source>
</evidence>
<keyword evidence="7" id="KW-1133">Transmembrane helix</keyword>
<feature type="compositionally biased region" description="Low complexity" evidence="6">
    <location>
        <begin position="638"/>
        <end position="657"/>
    </location>
</feature>
<feature type="region of interest" description="Disordered" evidence="6">
    <location>
        <begin position="694"/>
        <end position="760"/>
    </location>
</feature>
<keyword evidence="9" id="KW-1185">Reference proteome</keyword>
<dbReference type="Proteomes" id="UP000054248">
    <property type="component" value="Unassembled WGS sequence"/>
</dbReference>
<keyword evidence="4" id="KW-0547">Nucleotide-binding</keyword>
<evidence type="ECO:0000256" key="5">
    <source>
        <dbReference type="RuleBase" id="RU003833"/>
    </source>
</evidence>
<dbReference type="AlphaFoldDB" id="A0A0C3QMS4"/>
<dbReference type="PANTHER" id="PTHR11782">
    <property type="entry name" value="ADENOSINE/GUANOSINE DIPHOSPHATASE"/>
    <property type="match status" value="1"/>
</dbReference>
<evidence type="ECO:0000256" key="4">
    <source>
        <dbReference type="PIRSR" id="PIRSR600407-2"/>
    </source>
</evidence>
<dbReference type="PROSITE" id="PS01238">
    <property type="entry name" value="GDA1_CD39_NTPASE"/>
    <property type="match status" value="1"/>
</dbReference>
<evidence type="ECO:0000256" key="3">
    <source>
        <dbReference type="PIRSR" id="PIRSR600407-1"/>
    </source>
</evidence>
<name>A0A0C3QMS4_9AGAM</name>
<keyword evidence="4" id="KW-0067">ATP-binding</keyword>
<feature type="active site" description="Proton acceptor" evidence="3">
    <location>
        <position position="173"/>
    </location>
</feature>
<dbReference type="CDD" id="cd24039">
    <property type="entry name" value="ASKHA_NBD_YND1-like"/>
    <property type="match status" value="1"/>
</dbReference>
<evidence type="ECO:0000256" key="6">
    <source>
        <dbReference type="SAM" id="MobiDB-lite"/>
    </source>
</evidence>
<evidence type="ECO:0000256" key="7">
    <source>
        <dbReference type="SAM" id="Phobius"/>
    </source>
</evidence>
<sequence length="808" mass="87791">MPPPALSDPWLASRKFGIVIDAGSSGSRLQIYSWRDARAVRANASPKALHALPTVEKGTLGAEDWQIKAEPGISTFGPNPEGVAKYLEPLISHAKDQIPPSMHKSTPIFLLATAGMRLLPEEEQNAVLSAACDYIYLHSRFALDVNANAKAGASRPGLERCGRSIRIISGEEEGLFGWIAVNYLMNGFPLTHKDHNKPTTFGFLDMGGASTQIAFEPIFDEDGTVQTPKENLADVHLRLLNGEEIRHQVFVTTWLGFGTNQARQRYIKEAIAEWERRHHLRLAGGSDDHSGVGPHHAKHAGSTTVSSIDIQDPCLPKNLELHDTHLDMHSETTPVKLIGTGSFSQCLSRTTPLLNKTATCTQTPCLFGGVHVPPIDFKHHRFIGISEYWYSSQHVFGLGGAFDFEKYEKAAEEFCGKDWDAILKKHHEAASADASITWGHRIDKSRLEMQCFKSAWIVNVLGDGVGVPRTTKGWLEADAHVKDTPHVDEHKAEELGLNKGKISNPIFQSIDTIKGTAVSWTLGKMVLEASKGVPATSKKAKPLADPMGPKPNIEHSGSRPIFDISFDAIEGSLPSPLRRESLGFSPILLLFYVLVLAVLYSLSTRMRNRFKNSFRRWRRATTGRKDKADTFVNEDGLAAGSSSDSSSPTSRPATPGPFAASTQPYSHPSGIGSSVVSAVISTINRIPFLSTSRRVAPNGSSYSTPTSRPRPKHSLSMPTPASPSWANVTLSVPQVNGGTPRLSSDERGEGIPTPPNGLNPNGLAVLSSSRNSSQINLVRTFATPRNVSGLSTPLPGSGYRTPAMYDDV</sequence>
<dbReference type="EMBL" id="KN822943">
    <property type="protein sequence ID" value="KIO34320.1"/>
    <property type="molecule type" value="Genomic_DNA"/>
</dbReference>
<proteinExistence type="inferred from homology"/>
<feature type="binding site" evidence="4">
    <location>
        <begin position="208"/>
        <end position="212"/>
    </location>
    <ligand>
        <name>ATP</name>
        <dbReference type="ChEBI" id="CHEBI:30616"/>
    </ligand>
</feature>
<dbReference type="GO" id="GO:0045134">
    <property type="term" value="F:UDP phosphatase activity"/>
    <property type="evidence" value="ECO:0007669"/>
    <property type="project" value="TreeGrafter"/>
</dbReference>
<accession>A0A0C3QMS4</accession>
<dbReference type="Gene3D" id="3.30.420.150">
    <property type="entry name" value="Exopolyphosphatase. Domain 2"/>
    <property type="match status" value="1"/>
</dbReference>
<dbReference type="GO" id="GO:0017111">
    <property type="term" value="F:ribonucleoside triphosphate phosphatase activity"/>
    <property type="evidence" value="ECO:0007669"/>
    <property type="project" value="TreeGrafter"/>
</dbReference>
<keyword evidence="7" id="KW-0812">Transmembrane</keyword>
<dbReference type="GO" id="GO:0016020">
    <property type="term" value="C:membrane"/>
    <property type="evidence" value="ECO:0007669"/>
    <property type="project" value="TreeGrafter"/>
</dbReference>
<dbReference type="GO" id="GO:0005524">
    <property type="term" value="F:ATP binding"/>
    <property type="evidence" value="ECO:0007669"/>
    <property type="project" value="UniProtKB-KW"/>
</dbReference>
<dbReference type="InterPro" id="IPR000407">
    <property type="entry name" value="GDA1_CD39_NTPase"/>
</dbReference>
<dbReference type="HOGENOM" id="CLU_010246_3_1_1"/>
<comment type="similarity">
    <text evidence="1 5">Belongs to the GDA1/CD39 NTPase family.</text>
</comment>
<gene>
    <name evidence="8" type="ORF">M407DRAFT_218461</name>
</gene>
<reference evidence="8 9" key="1">
    <citation type="submission" date="2014-04" db="EMBL/GenBank/DDBJ databases">
        <authorList>
            <consortium name="DOE Joint Genome Institute"/>
            <person name="Kuo A."/>
            <person name="Girlanda M."/>
            <person name="Perotto S."/>
            <person name="Kohler A."/>
            <person name="Nagy L.G."/>
            <person name="Floudas D."/>
            <person name="Copeland A."/>
            <person name="Barry K.W."/>
            <person name="Cichocki N."/>
            <person name="Veneault-Fourrey C."/>
            <person name="LaButti K."/>
            <person name="Lindquist E.A."/>
            <person name="Lipzen A."/>
            <person name="Lundell T."/>
            <person name="Morin E."/>
            <person name="Murat C."/>
            <person name="Sun H."/>
            <person name="Tunlid A."/>
            <person name="Henrissat B."/>
            <person name="Grigoriev I.V."/>
            <person name="Hibbett D.S."/>
            <person name="Martin F."/>
            <person name="Nordberg H.P."/>
            <person name="Cantor M.N."/>
            <person name="Hua S.X."/>
        </authorList>
    </citation>
    <scope>NUCLEOTIDE SEQUENCE [LARGE SCALE GENOMIC DNA]</scope>
    <source>
        <strain evidence="8 9">MUT 4182</strain>
    </source>
</reference>
<feature type="region of interest" description="Disordered" evidence="6">
    <location>
        <begin position="625"/>
        <end position="666"/>
    </location>
</feature>
<protein>
    <submittedName>
        <fullName evidence="8">Uncharacterized protein</fullName>
    </submittedName>
</protein>